<proteinExistence type="inferred from homology"/>
<evidence type="ECO:0000256" key="9">
    <source>
        <dbReference type="PIRSR" id="PIRSR602081-2"/>
    </source>
</evidence>
<dbReference type="GO" id="GO:0000719">
    <property type="term" value="P:photoreactive repair"/>
    <property type="evidence" value="ECO:0007669"/>
    <property type="project" value="UniProtKB-ARBA"/>
</dbReference>
<feature type="binding site" evidence="8">
    <location>
        <position position="281"/>
    </location>
    <ligand>
        <name>FAD</name>
        <dbReference type="ChEBI" id="CHEBI:57692"/>
    </ligand>
</feature>
<dbReference type="PANTHER" id="PTHR11455">
    <property type="entry name" value="CRYPTOCHROME"/>
    <property type="match status" value="1"/>
</dbReference>
<dbReference type="EMBL" id="JADEXQ010000007">
    <property type="protein sequence ID" value="MBE9028794.1"/>
    <property type="molecule type" value="Genomic_DNA"/>
</dbReference>
<feature type="site" description="Electron transfer via tryptophanyl radical" evidence="9">
    <location>
        <position position="368"/>
    </location>
</feature>
<dbReference type="GO" id="GO:0009416">
    <property type="term" value="P:response to light stimulus"/>
    <property type="evidence" value="ECO:0007669"/>
    <property type="project" value="TreeGrafter"/>
</dbReference>
<dbReference type="Pfam" id="PF00875">
    <property type="entry name" value="DNA_photolyase"/>
    <property type="match status" value="1"/>
</dbReference>
<organism evidence="12 13">
    <name type="scientific">Romeriopsis navalis LEGE 11480</name>
    <dbReference type="NCBI Taxonomy" id="2777977"/>
    <lineage>
        <taxon>Bacteria</taxon>
        <taxon>Bacillati</taxon>
        <taxon>Cyanobacteriota</taxon>
        <taxon>Cyanophyceae</taxon>
        <taxon>Leptolyngbyales</taxon>
        <taxon>Leptolyngbyaceae</taxon>
        <taxon>Romeriopsis</taxon>
        <taxon>Romeriopsis navalis</taxon>
    </lineage>
</organism>
<comment type="similarity">
    <text evidence="10">Belongs to the DNA photolyase family.</text>
</comment>
<dbReference type="SUPFAM" id="SSF48173">
    <property type="entry name" value="Cryptochrome/photolyase FAD-binding domain"/>
    <property type="match status" value="1"/>
</dbReference>
<evidence type="ECO:0000256" key="10">
    <source>
        <dbReference type="RuleBase" id="RU004182"/>
    </source>
</evidence>
<comment type="caution">
    <text evidence="12">The sequence shown here is derived from an EMBL/GenBank/DDBJ whole genome shotgun (WGS) entry which is preliminary data.</text>
</comment>
<dbReference type="InterPro" id="IPR018394">
    <property type="entry name" value="DNA_photolyase_1_CS_C"/>
</dbReference>
<feature type="binding site" evidence="8">
    <location>
        <begin position="241"/>
        <end position="245"/>
    </location>
    <ligand>
        <name>FAD</name>
        <dbReference type="ChEBI" id="CHEBI:57692"/>
    </ligand>
</feature>
<feature type="site" description="Electron transfer via tryptophanyl radical" evidence="9">
    <location>
        <position position="391"/>
    </location>
</feature>
<comment type="cofactor">
    <cofactor evidence="1">
        <name>(6R)-5,10-methylene-5,6,7,8-tetrahydrofolate</name>
        <dbReference type="ChEBI" id="CHEBI:15636"/>
    </cofactor>
</comment>
<dbReference type="GO" id="GO:0003677">
    <property type="term" value="F:DNA binding"/>
    <property type="evidence" value="ECO:0007669"/>
    <property type="project" value="TreeGrafter"/>
</dbReference>
<keyword evidence="4 8" id="KW-0285">Flavoprotein</keyword>
<feature type="binding site" evidence="8">
    <location>
        <begin position="284"/>
        <end position="291"/>
    </location>
    <ligand>
        <name>FAD</name>
        <dbReference type="ChEBI" id="CHEBI:57692"/>
    </ligand>
</feature>
<evidence type="ECO:0000256" key="6">
    <source>
        <dbReference type="ARBA" id="ARBA00022991"/>
    </source>
</evidence>
<keyword evidence="6 10" id="KW-0157">Chromophore</keyword>
<dbReference type="InterPro" id="IPR002081">
    <property type="entry name" value="Cryptochrome/DNA_photolyase_1"/>
</dbReference>
<protein>
    <recommendedName>
        <fullName evidence="3">Deoxyribodipyrimidine photo-lyase</fullName>
        <ecNumber evidence="2">4.1.99.3</ecNumber>
    </recommendedName>
</protein>
<keyword evidence="13" id="KW-1185">Reference proteome</keyword>
<gene>
    <name evidence="12" type="ORF">IQ266_03345</name>
</gene>
<dbReference type="PROSITE" id="PS00691">
    <property type="entry name" value="DNA_PHOTOLYASES_1_2"/>
    <property type="match status" value="1"/>
</dbReference>
<dbReference type="PROSITE" id="PS00394">
    <property type="entry name" value="DNA_PHOTOLYASES_1_1"/>
    <property type="match status" value="1"/>
</dbReference>
<evidence type="ECO:0000256" key="1">
    <source>
        <dbReference type="ARBA" id="ARBA00001932"/>
    </source>
</evidence>
<dbReference type="Gene3D" id="1.25.40.80">
    <property type="match status" value="1"/>
</dbReference>
<accession>A0A928VMX1</accession>
<dbReference type="Gene3D" id="1.10.579.10">
    <property type="entry name" value="DNA Cyclobutane Dipyrimidine Photolyase, subunit A, domain 3"/>
    <property type="match status" value="1"/>
</dbReference>
<dbReference type="FunFam" id="1.10.579.10:FF:000003">
    <property type="entry name" value="Deoxyribodipyrimidine photo-lyase"/>
    <property type="match status" value="1"/>
</dbReference>
<dbReference type="Proteomes" id="UP000625316">
    <property type="component" value="Unassembled WGS sequence"/>
</dbReference>
<evidence type="ECO:0000256" key="4">
    <source>
        <dbReference type="ARBA" id="ARBA00022630"/>
    </source>
</evidence>
<evidence type="ECO:0000256" key="3">
    <source>
        <dbReference type="ARBA" id="ARBA00014046"/>
    </source>
</evidence>
<evidence type="ECO:0000256" key="8">
    <source>
        <dbReference type="PIRSR" id="PIRSR602081-1"/>
    </source>
</evidence>
<dbReference type="RefSeq" id="WP_264323617.1">
    <property type="nucleotide sequence ID" value="NZ_JADEXQ010000007.1"/>
</dbReference>
<feature type="domain" description="Photolyase/cryptochrome alpha/beta" evidence="11">
    <location>
        <begin position="3"/>
        <end position="132"/>
    </location>
</feature>
<dbReference type="Pfam" id="PF03441">
    <property type="entry name" value="FAD_binding_7"/>
    <property type="match status" value="1"/>
</dbReference>
<feature type="binding site" evidence="8">
    <location>
        <begin position="381"/>
        <end position="383"/>
    </location>
    <ligand>
        <name>FAD</name>
        <dbReference type="ChEBI" id="CHEBI:57692"/>
    </ligand>
</feature>
<dbReference type="Gene3D" id="3.40.50.620">
    <property type="entry name" value="HUPs"/>
    <property type="match status" value="1"/>
</dbReference>
<comment type="catalytic activity">
    <reaction evidence="7">
        <text>cyclobutadipyrimidine (in DNA) = 2 pyrimidine residues (in DNA).</text>
        <dbReference type="EC" id="4.1.99.3"/>
    </reaction>
</comment>
<dbReference type="PANTHER" id="PTHR11455:SF9">
    <property type="entry name" value="CRYPTOCHROME CIRCADIAN CLOCK 5 ISOFORM X1"/>
    <property type="match status" value="1"/>
</dbReference>
<evidence type="ECO:0000313" key="12">
    <source>
        <dbReference type="EMBL" id="MBE9028794.1"/>
    </source>
</evidence>
<dbReference type="PROSITE" id="PS51645">
    <property type="entry name" value="PHR_CRY_ALPHA_BETA"/>
    <property type="match status" value="1"/>
</dbReference>
<keyword evidence="5 8" id="KW-0274">FAD</keyword>
<feature type="binding site" evidence="8">
    <location>
        <position position="229"/>
    </location>
    <ligand>
        <name>FAD</name>
        <dbReference type="ChEBI" id="CHEBI:57692"/>
    </ligand>
</feature>
<feature type="site" description="Electron transfer via tryptophanyl radical" evidence="9">
    <location>
        <position position="315"/>
    </location>
</feature>
<evidence type="ECO:0000256" key="7">
    <source>
        <dbReference type="ARBA" id="ARBA00033999"/>
    </source>
</evidence>
<dbReference type="GO" id="GO:0003904">
    <property type="term" value="F:deoxyribodipyrimidine photo-lyase activity"/>
    <property type="evidence" value="ECO:0007669"/>
    <property type="project" value="UniProtKB-EC"/>
</dbReference>
<evidence type="ECO:0000256" key="5">
    <source>
        <dbReference type="ARBA" id="ARBA00022827"/>
    </source>
</evidence>
<dbReference type="SUPFAM" id="SSF52425">
    <property type="entry name" value="Cryptochrome/photolyase, N-terminal domain"/>
    <property type="match status" value="1"/>
</dbReference>
<evidence type="ECO:0000256" key="2">
    <source>
        <dbReference type="ARBA" id="ARBA00013149"/>
    </source>
</evidence>
<dbReference type="InterPro" id="IPR014729">
    <property type="entry name" value="Rossmann-like_a/b/a_fold"/>
</dbReference>
<dbReference type="InterPro" id="IPR036155">
    <property type="entry name" value="Crypto/Photolyase_N_sf"/>
</dbReference>
<dbReference type="EC" id="4.1.99.3" evidence="2"/>
<evidence type="ECO:0000259" key="11">
    <source>
        <dbReference type="PROSITE" id="PS51645"/>
    </source>
</evidence>
<sequence length="486" mass="54795">MADLILFWHRRDLRLSDNIGLAMARQRSAKVVGIFCFDPAILQAEDIAAVRVDYLLGSLKALKASYQAAGSDLIFLQDNPITALPRLAQALDAKAVFWNWDVEPYAQTRDDAMIKALQEIGIAAHTEWDQLLHTPYDIVSKAKSAPYTVYGPFWKNWATKDKADPYPALQGLEGLSDKQQEIVQKNGAIAIPALQDLGFSWDNGQILEPGETAAQRTLEYFAAKHIEAYDDARNFPAQPGTSTLSPALKFGTIGIRTIWQATIAARTQARSDEAHTGIRTWQQELAWREFYQHVMFHFPELADGPYREHFKNFPWEDNDSHFQAWCAGHTGYPIIDAAMRQLNETGWMHNRCRMIVASFLTKDLILDWRLGEKYFMQHLVDGDLSANNGGWQWSASSGMDPKPLRIFNPASQAKKFDADAEYIRHWIPELRAVETAQLISGVIDASDLARAGYPKPIVDHSVQQREFKARYAAQKAKLTDISASLS</sequence>
<dbReference type="AlphaFoldDB" id="A0A928VMX1"/>
<dbReference type="GO" id="GO:0071949">
    <property type="term" value="F:FAD binding"/>
    <property type="evidence" value="ECO:0007669"/>
    <property type="project" value="TreeGrafter"/>
</dbReference>
<dbReference type="InterPro" id="IPR005101">
    <property type="entry name" value="Cryptochr/Photolyase_FAD-bd"/>
</dbReference>
<dbReference type="PRINTS" id="PR00147">
    <property type="entry name" value="DNAPHOTLYASE"/>
</dbReference>
<comment type="cofactor">
    <cofactor evidence="8">
        <name>FAD</name>
        <dbReference type="ChEBI" id="CHEBI:57692"/>
    </cofactor>
    <text evidence="8">Binds 1 FAD per subunit.</text>
</comment>
<dbReference type="InterPro" id="IPR006050">
    <property type="entry name" value="DNA_photolyase_N"/>
</dbReference>
<evidence type="ECO:0000313" key="13">
    <source>
        <dbReference type="Proteomes" id="UP000625316"/>
    </source>
</evidence>
<name>A0A928VMX1_9CYAN</name>
<reference evidence="12" key="1">
    <citation type="submission" date="2020-10" db="EMBL/GenBank/DDBJ databases">
        <authorList>
            <person name="Castelo-Branco R."/>
            <person name="Eusebio N."/>
            <person name="Adriana R."/>
            <person name="Vieira A."/>
            <person name="Brugerolle De Fraissinette N."/>
            <person name="Rezende De Castro R."/>
            <person name="Schneider M.P."/>
            <person name="Vasconcelos V."/>
            <person name="Leao P.N."/>
        </authorList>
    </citation>
    <scope>NUCLEOTIDE SEQUENCE</scope>
    <source>
        <strain evidence="12">LEGE 11480</strain>
    </source>
</reference>
<dbReference type="InterPro" id="IPR036134">
    <property type="entry name" value="Crypto/Photolyase_FAD-like_sf"/>
</dbReference>